<organism evidence="8 9">
    <name type="scientific">Austropuccinia psidii MF-1</name>
    <dbReference type="NCBI Taxonomy" id="1389203"/>
    <lineage>
        <taxon>Eukaryota</taxon>
        <taxon>Fungi</taxon>
        <taxon>Dikarya</taxon>
        <taxon>Basidiomycota</taxon>
        <taxon>Pucciniomycotina</taxon>
        <taxon>Pucciniomycetes</taxon>
        <taxon>Pucciniales</taxon>
        <taxon>Sphaerophragmiaceae</taxon>
        <taxon>Austropuccinia</taxon>
    </lineage>
</organism>
<gene>
    <name evidence="8" type="ORF">O181_066454</name>
</gene>
<dbReference type="InterPro" id="IPR041373">
    <property type="entry name" value="RT_RNaseH"/>
</dbReference>
<dbReference type="EMBL" id="AVOT02032908">
    <property type="protein sequence ID" value="MBW0526739.1"/>
    <property type="molecule type" value="Genomic_DNA"/>
</dbReference>
<name>A0A9Q3ET24_9BASI</name>
<evidence type="ECO:0000313" key="9">
    <source>
        <dbReference type="Proteomes" id="UP000765509"/>
    </source>
</evidence>
<evidence type="ECO:0000259" key="7">
    <source>
        <dbReference type="Pfam" id="PF17917"/>
    </source>
</evidence>
<keyword evidence="9" id="KW-1185">Reference proteome</keyword>
<dbReference type="Proteomes" id="UP000765509">
    <property type="component" value="Unassembled WGS sequence"/>
</dbReference>
<sequence>MSNKQGSELSSLLYDHKEAFALDKEPLGELIGHEADIILNIERNHPPLLRRPEYPEISKSREALEINIQEILDLGVARKLPFKLHINASGDGIGSSLHQVQIITDKPVEGPIFFIYRKIKPAEARYGANKMEC</sequence>
<reference evidence="8" key="1">
    <citation type="submission" date="2021-03" db="EMBL/GenBank/DDBJ databases">
        <title>Draft genome sequence of rust myrtle Austropuccinia psidii MF-1, a brazilian biotype.</title>
        <authorList>
            <person name="Quecine M.C."/>
            <person name="Pachon D.M.R."/>
            <person name="Bonatelli M.L."/>
            <person name="Correr F.H."/>
            <person name="Franceschini L.M."/>
            <person name="Leite T.F."/>
            <person name="Margarido G.R.A."/>
            <person name="Almeida C.A."/>
            <person name="Ferrarezi J.A."/>
            <person name="Labate C.A."/>
        </authorList>
    </citation>
    <scope>NUCLEOTIDE SEQUENCE</scope>
    <source>
        <strain evidence="8">MF-1</strain>
    </source>
</reference>
<keyword evidence="6" id="KW-0695">RNA-directed DNA polymerase</keyword>
<keyword evidence="1" id="KW-0808">Transferase</keyword>
<evidence type="ECO:0000256" key="5">
    <source>
        <dbReference type="ARBA" id="ARBA00022801"/>
    </source>
</evidence>
<evidence type="ECO:0000313" key="8">
    <source>
        <dbReference type="EMBL" id="MBW0526739.1"/>
    </source>
</evidence>
<keyword evidence="5" id="KW-0378">Hydrolase</keyword>
<evidence type="ECO:0000256" key="2">
    <source>
        <dbReference type="ARBA" id="ARBA00022695"/>
    </source>
</evidence>
<keyword evidence="2" id="KW-0548">Nucleotidyltransferase</keyword>
<keyword evidence="4" id="KW-0255">Endonuclease</keyword>
<dbReference type="GO" id="GO:0016787">
    <property type="term" value="F:hydrolase activity"/>
    <property type="evidence" value="ECO:0007669"/>
    <property type="project" value="UniProtKB-KW"/>
</dbReference>
<dbReference type="AlphaFoldDB" id="A0A9Q3ET24"/>
<feature type="domain" description="Reverse transcriptase RNase H-like" evidence="7">
    <location>
        <begin position="79"/>
        <end position="133"/>
    </location>
</feature>
<evidence type="ECO:0000256" key="4">
    <source>
        <dbReference type="ARBA" id="ARBA00022759"/>
    </source>
</evidence>
<proteinExistence type="predicted"/>
<evidence type="ECO:0000256" key="1">
    <source>
        <dbReference type="ARBA" id="ARBA00022679"/>
    </source>
</evidence>
<accession>A0A9Q3ET24</accession>
<protein>
    <recommendedName>
        <fullName evidence="7">Reverse transcriptase RNase H-like domain-containing protein</fullName>
    </recommendedName>
</protein>
<dbReference type="GO" id="GO:0003964">
    <property type="term" value="F:RNA-directed DNA polymerase activity"/>
    <property type="evidence" value="ECO:0007669"/>
    <property type="project" value="UniProtKB-KW"/>
</dbReference>
<dbReference type="Pfam" id="PF17917">
    <property type="entry name" value="RT_RNaseH"/>
    <property type="match status" value="1"/>
</dbReference>
<evidence type="ECO:0000256" key="3">
    <source>
        <dbReference type="ARBA" id="ARBA00022722"/>
    </source>
</evidence>
<dbReference type="GO" id="GO:0004519">
    <property type="term" value="F:endonuclease activity"/>
    <property type="evidence" value="ECO:0007669"/>
    <property type="project" value="UniProtKB-KW"/>
</dbReference>
<comment type="caution">
    <text evidence="8">The sequence shown here is derived from an EMBL/GenBank/DDBJ whole genome shotgun (WGS) entry which is preliminary data.</text>
</comment>
<keyword evidence="3" id="KW-0540">Nuclease</keyword>
<evidence type="ECO:0000256" key="6">
    <source>
        <dbReference type="ARBA" id="ARBA00022918"/>
    </source>
</evidence>